<dbReference type="PROSITE" id="PS51154">
    <property type="entry name" value="MACRO"/>
    <property type="match status" value="1"/>
</dbReference>
<evidence type="ECO:0000313" key="9">
    <source>
        <dbReference type="EMBL" id="CAG2213601.1"/>
    </source>
</evidence>
<evidence type="ECO:0000256" key="6">
    <source>
        <dbReference type="SAM" id="SignalP"/>
    </source>
</evidence>
<evidence type="ECO:0000256" key="1">
    <source>
        <dbReference type="ARBA" id="ARBA00004123"/>
    </source>
</evidence>
<feature type="domain" description="Macro" evidence="8">
    <location>
        <begin position="1"/>
        <end position="89"/>
    </location>
</feature>
<dbReference type="GO" id="GO:0005634">
    <property type="term" value="C:nucleus"/>
    <property type="evidence" value="ECO:0007669"/>
    <property type="project" value="UniProtKB-SubCell"/>
</dbReference>
<feature type="chain" id="PRO_5035939829" evidence="6">
    <location>
        <begin position="17"/>
        <end position="352"/>
    </location>
</feature>
<dbReference type="GO" id="GO:0010629">
    <property type="term" value="P:negative regulation of gene expression"/>
    <property type="evidence" value="ECO:0007669"/>
    <property type="project" value="TreeGrafter"/>
</dbReference>
<dbReference type="EC" id="2.4.2.30" evidence="9"/>
<evidence type="ECO:0000256" key="4">
    <source>
        <dbReference type="ARBA" id="ARBA00023027"/>
    </source>
</evidence>
<accession>A0A8S3S3K0</accession>
<dbReference type="PANTHER" id="PTHR14453">
    <property type="entry name" value="PARP/ZINC FINGER CCCH TYPE DOMAIN CONTAINING PROTEIN"/>
    <property type="match status" value="1"/>
</dbReference>
<comment type="subcellular location">
    <subcellularLocation>
        <location evidence="1">Nucleus</location>
    </subcellularLocation>
</comment>
<evidence type="ECO:0000313" key="10">
    <source>
        <dbReference type="Proteomes" id="UP000683360"/>
    </source>
</evidence>
<name>A0A8S3S3K0_MYTED</name>
<proteinExistence type="predicted"/>
<dbReference type="Gene3D" id="3.40.220.10">
    <property type="entry name" value="Leucine Aminopeptidase, subunit E, domain 1"/>
    <property type="match status" value="1"/>
</dbReference>
<dbReference type="GO" id="GO:0003714">
    <property type="term" value="F:transcription corepressor activity"/>
    <property type="evidence" value="ECO:0007669"/>
    <property type="project" value="TreeGrafter"/>
</dbReference>
<evidence type="ECO:0000256" key="5">
    <source>
        <dbReference type="ARBA" id="ARBA00023242"/>
    </source>
</evidence>
<keyword evidence="10" id="KW-1185">Reference proteome</keyword>
<keyword evidence="5" id="KW-0539">Nucleus</keyword>
<evidence type="ECO:0000256" key="2">
    <source>
        <dbReference type="ARBA" id="ARBA00022676"/>
    </source>
</evidence>
<dbReference type="SUPFAM" id="SSF52949">
    <property type="entry name" value="Macro domain-like"/>
    <property type="match status" value="1"/>
</dbReference>
<protein>
    <submittedName>
        <fullName evidence="9">PARP10_14_15</fullName>
        <ecNumber evidence="9">2.4.2.30</ecNumber>
    </submittedName>
</protein>
<keyword evidence="4" id="KW-0520">NAD</keyword>
<keyword evidence="2 9" id="KW-0328">Glycosyltransferase</keyword>
<gene>
    <name evidence="9" type="ORF">MEDL_27517</name>
</gene>
<dbReference type="Pfam" id="PF01661">
    <property type="entry name" value="Macro"/>
    <property type="match status" value="1"/>
</dbReference>
<feature type="signal peptide" evidence="6">
    <location>
        <begin position="1"/>
        <end position="16"/>
    </location>
</feature>
<evidence type="ECO:0000259" key="8">
    <source>
        <dbReference type="PROSITE" id="PS51154"/>
    </source>
</evidence>
<dbReference type="InterPro" id="IPR002589">
    <property type="entry name" value="Macro_dom"/>
</dbReference>
<keyword evidence="3 9" id="KW-0808">Transferase</keyword>
<dbReference type="InterPro" id="IPR043472">
    <property type="entry name" value="Macro_dom-like"/>
</dbReference>
<dbReference type="Proteomes" id="UP000683360">
    <property type="component" value="Unassembled WGS sequence"/>
</dbReference>
<dbReference type="OrthoDB" id="6161610at2759"/>
<dbReference type="GO" id="GO:0003950">
    <property type="term" value="F:NAD+ poly-ADP-ribosyltransferase activity"/>
    <property type="evidence" value="ECO:0007669"/>
    <property type="project" value="UniProtKB-EC"/>
</dbReference>
<dbReference type="AlphaFoldDB" id="A0A8S3S3K0"/>
<comment type="caution">
    <text evidence="9">The sequence shown here is derived from an EMBL/GenBank/DDBJ whole genome shotgun (WGS) entry which is preliminary data.</text>
</comment>
<evidence type="ECO:0000256" key="3">
    <source>
        <dbReference type="ARBA" id="ARBA00022679"/>
    </source>
</evidence>
<dbReference type="InterPro" id="IPR012317">
    <property type="entry name" value="Poly(ADP-ribose)pol_cat_dom"/>
</dbReference>
<keyword evidence="6" id="KW-0732">Signal</keyword>
<dbReference type="InterPro" id="IPR052056">
    <property type="entry name" value="Mono-ARTD/PARP"/>
</dbReference>
<dbReference type="PROSITE" id="PS51059">
    <property type="entry name" value="PARP_CATALYTIC"/>
    <property type="match status" value="1"/>
</dbReference>
<sequence>MFWMFCFTANLSLVYSCLLSANEDGYTSIGFPAIGTGALEYPVDVVAKYMYDTVNTFAKNRPNCIMSVNLVLHDEETFNVYRNEHMKRLLTAELISLEKNIEKAKLEQQSDDKRSWPLKFTIYGLSLQDIDNAKKGLDRVIEGQYKTEDHHNKLLSVTADEEVITDTEFSKIIKSHESDYRRRESDVAAVAFKDEQRDVNDGLQRKKTAYLKIDKEDKLEVLTKEKSPGDRGISNWPQEWEDQGSRNLKSFRLLNSSLEYKTVETKFIESVFSGRPEWSAHFNKQTFKVTKIERVQNVSLYDMYKEEKALLENQNPKGTKNELELWHGTPNKTVNMINSDGFKQFHKSTSKY</sequence>
<dbReference type="SUPFAM" id="SSF56399">
    <property type="entry name" value="ADP-ribosylation"/>
    <property type="match status" value="1"/>
</dbReference>
<dbReference type="GO" id="GO:0005737">
    <property type="term" value="C:cytoplasm"/>
    <property type="evidence" value="ECO:0007669"/>
    <property type="project" value="TreeGrafter"/>
</dbReference>
<reference evidence="9" key="1">
    <citation type="submission" date="2021-03" db="EMBL/GenBank/DDBJ databases">
        <authorList>
            <person name="Bekaert M."/>
        </authorList>
    </citation>
    <scope>NUCLEOTIDE SEQUENCE</scope>
</reference>
<dbReference type="EMBL" id="CAJPWZ010001373">
    <property type="protein sequence ID" value="CAG2213601.1"/>
    <property type="molecule type" value="Genomic_DNA"/>
</dbReference>
<evidence type="ECO:0000259" key="7">
    <source>
        <dbReference type="PROSITE" id="PS51059"/>
    </source>
</evidence>
<feature type="domain" description="PARP catalytic" evidence="7">
    <location>
        <begin position="236"/>
        <end position="352"/>
    </location>
</feature>
<dbReference type="PANTHER" id="PTHR14453:SF67">
    <property type="entry name" value="POLY [ADP-RIBOSE] POLYMERASE"/>
    <property type="match status" value="1"/>
</dbReference>
<organism evidence="9 10">
    <name type="scientific">Mytilus edulis</name>
    <name type="common">Blue mussel</name>
    <dbReference type="NCBI Taxonomy" id="6550"/>
    <lineage>
        <taxon>Eukaryota</taxon>
        <taxon>Metazoa</taxon>
        <taxon>Spiralia</taxon>
        <taxon>Lophotrochozoa</taxon>
        <taxon>Mollusca</taxon>
        <taxon>Bivalvia</taxon>
        <taxon>Autobranchia</taxon>
        <taxon>Pteriomorphia</taxon>
        <taxon>Mytilida</taxon>
        <taxon>Mytiloidea</taxon>
        <taxon>Mytilidae</taxon>
        <taxon>Mytilinae</taxon>
        <taxon>Mytilus</taxon>
    </lineage>
</organism>
<dbReference type="Gene3D" id="3.90.228.10">
    <property type="match status" value="1"/>
</dbReference>